<organism evidence="2">
    <name type="scientific">marine metagenome</name>
    <dbReference type="NCBI Taxonomy" id="408172"/>
    <lineage>
        <taxon>unclassified sequences</taxon>
        <taxon>metagenomes</taxon>
        <taxon>ecological metagenomes</taxon>
    </lineage>
</organism>
<dbReference type="EMBL" id="UINC01005157">
    <property type="protein sequence ID" value="SVA19469.1"/>
    <property type="molecule type" value="Genomic_DNA"/>
</dbReference>
<gene>
    <name evidence="2" type="ORF">METZ01_LOCUS72323</name>
</gene>
<feature type="domain" description="BPP" evidence="1">
    <location>
        <begin position="27"/>
        <end position="320"/>
    </location>
</feature>
<evidence type="ECO:0000259" key="1">
    <source>
        <dbReference type="PROSITE" id="PS51662"/>
    </source>
</evidence>
<proteinExistence type="predicted"/>
<dbReference type="GO" id="GO:0008270">
    <property type="term" value="F:zinc ion binding"/>
    <property type="evidence" value="ECO:0007669"/>
    <property type="project" value="UniProtKB-KW"/>
</dbReference>
<dbReference type="InterPro" id="IPR011042">
    <property type="entry name" value="6-blade_b-propeller_TolB-like"/>
</dbReference>
<evidence type="ECO:0000313" key="2">
    <source>
        <dbReference type="EMBL" id="SVA19469.1"/>
    </source>
</evidence>
<dbReference type="Pfam" id="PF02333">
    <property type="entry name" value="Phytase"/>
    <property type="match status" value="1"/>
</dbReference>
<dbReference type="GO" id="GO:0016158">
    <property type="term" value="F:inositol hexakisphosphate 3-phosphatase activity"/>
    <property type="evidence" value="ECO:0007669"/>
    <property type="project" value="InterPro"/>
</dbReference>
<protein>
    <recommendedName>
        <fullName evidence="1">BPP domain-containing protein</fullName>
    </recommendedName>
</protein>
<dbReference type="AlphaFoldDB" id="A0A381TUF9"/>
<dbReference type="Gene3D" id="2.120.10.30">
    <property type="entry name" value="TolB, C-terminal domain"/>
    <property type="match status" value="1"/>
</dbReference>
<name>A0A381TUF9_9ZZZZ</name>
<sequence length="320" mass="36204">MGSMADSKTYYLKRVDRIICPLFFLALIVSCERPSSTLNEIYFTPIQPDDELDSPAVYHGNNEAWIVVTGKDGDRLSVYDANSGKKVRVIGSNGDGVSQFAYPNGIWIEDDLMIIVERDNHRLQLFRLPDFEPLGFIGETELAKPYGINVLHDSEGQLDVFVTDSEYVIDKDPVEVHGRRIRHWKLTVEGDAISHTLVNTFGDITGPGMLYEVESIFADRQHNRLMIADEQENVIKVYTMDGDFTGIILAKGRFAGDPEGIALYKCGENDGVWIFTDQSHDGNRFHLFDRKSLKYLETFTMSQTTNTDGIWLTQKPTGKF</sequence>
<dbReference type="PROSITE" id="PS51662">
    <property type="entry name" value="BP_PHYTASE"/>
    <property type="match status" value="1"/>
</dbReference>
<dbReference type="InterPro" id="IPR003431">
    <property type="entry name" value="B-propeller_Phytase"/>
</dbReference>
<reference evidence="2" key="1">
    <citation type="submission" date="2018-05" db="EMBL/GenBank/DDBJ databases">
        <authorList>
            <person name="Lanie J.A."/>
            <person name="Ng W.-L."/>
            <person name="Kazmierczak K.M."/>
            <person name="Andrzejewski T.M."/>
            <person name="Davidsen T.M."/>
            <person name="Wayne K.J."/>
            <person name="Tettelin H."/>
            <person name="Glass J.I."/>
            <person name="Rusch D."/>
            <person name="Podicherti R."/>
            <person name="Tsui H.-C.T."/>
            <person name="Winkler M.E."/>
        </authorList>
    </citation>
    <scope>NUCLEOTIDE SEQUENCE</scope>
</reference>
<dbReference type="PANTHER" id="PTHR24104:SF25">
    <property type="entry name" value="PROTEIN LIN-41"/>
    <property type="match status" value="1"/>
</dbReference>
<dbReference type="SUPFAM" id="SSF50956">
    <property type="entry name" value="Thermostable phytase (3-phytase)"/>
    <property type="match status" value="1"/>
</dbReference>
<dbReference type="PANTHER" id="PTHR24104">
    <property type="entry name" value="E3 UBIQUITIN-PROTEIN LIGASE NHLRC1-RELATED"/>
    <property type="match status" value="1"/>
</dbReference>
<accession>A0A381TUF9</accession>
<feature type="non-terminal residue" evidence="2">
    <location>
        <position position="320"/>
    </location>
</feature>
<dbReference type="InterPro" id="IPR050952">
    <property type="entry name" value="TRIM-NHL_E3_ligases"/>
</dbReference>